<keyword evidence="4" id="KW-1185">Reference proteome</keyword>
<evidence type="ECO:0000256" key="2">
    <source>
        <dbReference type="SAM" id="Phobius"/>
    </source>
</evidence>
<protein>
    <recommendedName>
        <fullName evidence="5">DUF2530 domain-containing protein</fullName>
    </recommendedName>
</protein>
<gene>
    <name evidence="3" type="ORF">FHU37_004728</name>
</gene>
<name>A0A852ZZX6_9ACTN</name>
<dbReference type="AlphaFoldDB" id="A0A852ZZX6"/>
<feature type="transmembrane region" description="Helical" evidence="2">
    <location>
        <begin position="81"/>
        <end position="100"/>
    </location>
</feature>
<dbReference type="RefSeq" id="WP_312892815.1">
    <property type="nucleotide sequence ID" value="NZ_JACBZD010000002.1"/>
</dbReference>
<feature type="compositionally biased region" description="Low complexity" evidence="1">
    <location>
        <begin position="143"/>
        <end position="153"/>
    </location>
</feature>
<keyword evidence="2" id="KW-1133">Transmembrane helix</keyword>
<dbReference type="EMBL" id="JACBZD010000002">
    <property type="protein sequence ID" value="NYI07699.1"/>
    <property type="molecule type" value="Genomic_DNA"/>
</dbReference>
<dbReference type="Proteomes" id="UP000567795">
    <property type="component" value="Unassembled WGS sequence"/>
</dbReference>
<organism evidence="3 4">
    <name type="scientific">Allostreptomyces psammosilenae</name>
    <dbReference type="NCBI Taxonomy" id="1892865"/>
    <lineage>
        <taxon>Bacteria</taxon>
        <taxon>Bacillati</taxon>
        <taxon>Actinomycetota</taxon>
        <taxon>Actinomycetes</taxon>
        <taxon>Kitasatosporales</taxon>
        <taxon>Streptomycetaceae</taxon>
        <taxon>Allostreptomyces</taxon>
    </lineage>
</organism>
<feature type="compositionally biased region" description="Basic and acidic residues" evidence="1">
    <location>
        <begin position="108"/>
        <end position="126"/>
    </location>
</feature>
<proteinExistence type="predicted"/>
<feature type="region of interest" description="Disordered" evidence="1">
    <location>
        <begin position="108"/>
        <end position="153"/>
    </location>
</feature>
<comment type="caution">
    <text evidence="3">The sequence shown here is derived from an EMBL/GenBank/DDBJ whole genome shotgun (WGS) entry which is preliminary data.</text>
</comment>
<keyword evidence="2" id="KW-0472">Membrane</keyword>
<feature type="region of interest" description="Disordered" evidence="1">
    <location>
        <begin position="1"/>
        <end position="22"/>
    </location>
</feature>
<sequence>MTSNGRGAEEAPDEGPDHHEYPGYSDPIVRWWTGGPPRPVPPPLEINTVPVVATTTVLWFVAFLVLLPFRERMAEAGNGDWVWVCLAAAGLGLLGTWYCVRRDQAIRRDAQRRDDQRRDDQRRAATERTPGTGRQPGSGTGTAGTESSGDQGA</sequence>
<dbReference type="Pfam" id="PF10745">
    <property type="entry name" value="DUF2530"/>
    <property type="match status" value="1"/>
</dbReference>
<accession>A0A852ZZX6</accession>
<feature type="transmembrane region" description="Helical" evidence="2">
    <location>
        <begin position="48"/>
        <end position="69"/>
    </location>
</feature>
<keyword evidence="2" id="KW-0812">Transmembrane</keyword>
<evidence type="ECO:0000313" key="4">
    <source>
        <dbReference type="Proteomes" id="UP000567795"/>
    </source>
</evidence>
<evidence type="ECO:0000256" key="1">
    <source>
        <dbReference type="SAM" id="MobiDB-lite"/>
    </source>
</evidence>
<evidence type="ECO:0000313" key="3">
    <source>
        <dbReference type="EMBL" id="NYI07699.1"/>
    </source>
</evidence>
<evidence type="ECO:0008006" key="5">
    <source>
        <dbReference type="Google" id="ProtNLM"/>
    </source>
</evidence>
<dbReference type="InterPro" id="IPR019681">
    <property type="entry name" value="DUF2530"/>
</dbReference>
<reference evidence="3 4" key="1">
    <citation type="submission" date="2020-07" db="EMBL/GenBank/DDBJ databases">
        <title>Sequencing the genomes of 1000 actinobacteria strains.</title>
        <authorList>
            <person name="Klenk H.-P."/>
        </authorList>
    </citation>
    <scope>NUCLEOTIDE SEQUENCE [LARGE SCALE GENOMIC DNA]</scope>
    <source>
        <strain evidence="3 4">DSM 42178</strain>
    </source>
</reference>